<dbReference type="STRING" id="226505.SAMN05444394_4186"/>
<name>A0A1N6I018_9BACT</name>
<dbReference type="RefSeq" id="WP_074226938.1">
    <property type="nucleotide sequence ID" value="NZ_FSRC01000004.1"/>
</dbReference>
<dbReference type="Proteomes" id="UP000185221">
    <property type="component" value="Unassembled WGS sequence"/>
</dbReference>
<dbReference type="EMBL" id="FSRC01000004">
    <property type="protein sequence ID" value="SIO25418.1"/>
    <property type="molecule type" value="Genomic_DNA"/>
</dbReference>
<dbReference type="Pfam" id="PF18990">
    <property type="entry name" value="DUF5723"/>
    <property type="match status" value="1"/>
</dbReference>
<feature type="domain" description="DUF5723" evidence="1">
    <location>
        <begin position="44"/>
        <end position="416"/>
    </location>
</feature>
<reference evidence="3" key="1">
    <citation type="submission" date="2016-11" db="EMBL/GenBank/DDBJ databases">
        <authorList>
            <person name="Varghese N."/>
            <person name="Submissions S."/>
        </authorList>
    </citation>
    <scope>NUCLEOTIDE SEQUENCE [LARGE SCALE GENOMIC DNA]</scope>
    <source>
        <strain evidence="3">DSM 15292</strain>
    </source>
</reference>
<sequence>MKKSFLLFIYSFLFIGFSHSVYSQSFLGGQIDNREGIHSITMNPANTAGTKMKVDINILSVSTYVGSDYLNINWRELSSIKEWLTFSDLSFDPKFETTPTKHNNFFGNLDILGPSVLFNIDESNSVALTTRVRSFFNLHNLGGELYKLTTEGTYDENFNFDMEDVNGIIHAWGEIGGSYSRIVLNKNRSLLKVGVTLKYLFGAGGIYGYSGEIGANYLAGLQALTTSGNLNFGYTTNGRDNDVSFSNISSGFGGDLGIVYEYHPDHMIDKSTSYRFKLGASLTDIGSIKYSKSSQYLYLLDGTIDFSKLSDSGIIELIEDNFEGTEIGNTVKIGLPTALQVYGDFVLSQKFHISAQGAISLRTNNFAPLSQITNTFLVTPRFESKWFSLFSPVGVRKYDSALNWGLGFRVGPFIMGSGSILSNLLRKYNNSVDIYGGVKIPIYKK</sequence>
<accession>A0A1N6I018</accession>
<protein>
    <recommendedName>
        <fullName evidence="1">DUF5723 domain-containing protein</fullName>
    </recommendedName>
</protein>
<gene>
    <name evidence="2" type="ORF">SAMN05444394_4186</name>
</gene>
<proteinExistence type="predicted"/>
<evidence type="ECO:0000259" key="1">
    <source>
        <dbReference type="Pfam" id="PF18990"/>
    </source>
</evidence>
<evidence type="ECO:0000313" key="3">
    <source>
        <dbReference type="Proteomes" id="UP000185221"/>
    </source>
</evidence>
<evidence type="ECO:0000313" key="2">
    <source>
        <dbReference type="EMBL" id="SIO25418.1"/>
    </source>
</evidence>
<dbReference type="OrthoDB" id="9805336at2"/>
<organism evidence="2 3">
    <name type="scientific">Algoriphagus halophilus</name>
    <dbReference type="NCBI Taxonomy" id="226505"/>
    <lineage>
        <taxon>Bacteria</taxon>
        <taxon>Pseudomonadati</taxon>
        <taxon>Bacteroidota</taxon>
        <taxon>Cytophagia</taxon>
        <taxon>Cytophagales</taxon>
        <taxon>Cyclobacteriaceae</taxon>
        <taxon>Algoriphagus</taxon>
    </lineage>
</organism>
<dbReference type="InterPro" id="IPR043781">
    <property type="entry name" value="DUF5723"/>
</dbReference>
<keyword evidence="3" id="KW-1185">Reference proteome</keyword>
<dbReference type="AlphaFoldDB" id="A0A1N6I018"/>